<reference evidence="5 6" key="1">
    <citation type="submission" date="2014-10" db="EMBL/GenBank/DDBJ databases">
        <title>Draft genome sequence of Novosphingobium subterraneum DSM 12447.</title>
        <authorList>
            <person name="Gan H.M."/>
            <person name="Gan H.Y."/>
            <person name="Savka M.A."/>
        </authorList>
    </citation>
    <scope>NUCLEOTIDE SEQUENCE [LARGE SCALE GENOMIC DNA]</scope>
    <source>
        <strain evidence="5 6">DSM 12447</strain>
    </source>
</reference>
<dbReference type="RefSeq" id="WP_039333959.1">
    <property type="nucleotide sequence ID" value="NZ_JRVC01000008.1"/>
</dbReference>
<evidence type="ECO:0000259" key="4">
    <source>
        <dbReference type="Pfam" id="PF01261"/>
    </source>
</evidence>
<dbReference type="NCBIfam" id="TIGR02629">
    <property type="entry name" value="L_rham_iso_rhiz"/>
    <property type="match status" value="1"/>
</dbReference>
<dbReference type="PATRIC" id="fig|48936.3.peg.2023"/>
<comment type="caution">
    <text evidence="5">The sequence shown here is derived from an EMBL/GenBank/DDBJ whole genome shotgun (WGS) entry which is preliminary data.</text>
</comment>
<evidence type="ECO:0000313" key="6">
    <source>
        <dbReference type="Proteomes" id="UP000031338"/>
    </source>
</evidence>
<proteinExistence type="predicted"/>
<dbReference type="PANTHER" id="PTHR30268">
    <property type="entry name" value="L-RHAMNOSE ISOMERASE"/>
    <property type="match status" value="1"/>
</dbReference>
<gene>
    <name evidence="5" type="ORF">NJ75_02015</name>
</gene>
<protein>
    <submittedName>
        <fullName evidence="5">Xylose isomerase-like TIM barrel domain-containing protein</fullName>
    </submittedName>
</protein>
<evidence type="ECO:0000256" key="3">
    <source>
        <dbReference type="ARBA" id="ARBA00023235"/>
    </source>
</evidence>
<dbReference type="AlphaFoldDB" id="A0A0B9A820"/>
<organism evidence="5 6">
    <name type="scientific">Novosphingobium subterraneum</name>
    <dbReference type="NCBI Taxonomy" id="48936"/>
    <lineage>
        <taxon>Bacteria</taxon>
        <taxon>Pseudomonadati</taxon>
        <taxon>Pseudomonadota</taxon>
        <taxon>Alphaproteobacteria</taxon>
        <taxon>Sphingomonadales</taxon>
        <taxon>Sphingomonadaceae</taxon>
        <taxon>Novosphingobium</taxon>
    </lineage>
</organism>
<keyword evidence="1" id="KW-0479">Metal-binding</keyword>
<dbReference type="GO" id="GO:0046872">
    <property type="term" value="F:metal ion binding"/>
    <property type="evidence" value="ECO:0007669"/>
    <property type="project" value="UniProtKB-KW"/>
</dbReference>
<dbReference type="InterPro" id="IPR050337">
    <property type="entry name" value="L-rhamnose_isomerase"/>
</dbReference>
<evidence type="ECO:0000313" key="5">
    <source>
        <dbReference type="EMBL" id="KHS46779.1"/>
    </source>
</evidence>
<dbReference type="Proteomes" id="UP000031338">
    <property type="component" value="Unassembled WGS sequence"/>
</dbReference>
<feature type="domain" description="Xylose isomerase-like TIM barrel" evidence="4">
    <location>
        <begin position="134"/>
        <end position="295"/>
    </location>
</feature>
<dbReference type="STRING" id="48936.NJ75_02015"/>
<dbReference type="InterPro" id="IPR036237">
    <property type="entry name" value="Xyl_isomerase-like_sf"/>
</dbReference>
<dbReference type="Gene3D" id="3.20.20.150">
    <property type="entry name" value="Divalent-metal-dependent TIM barrel enzymes"/>
    <property type="match status" value="1"/>
</dbReference>
<evidence type="ECO:0000256" key="2">
    <source>
        <dbReference type="ARBA" id="ARBA00023211"/>
    </source>
</evidence>
<accession>A0A0B9A820</accession>
<sequence>MTELPISADLIAERNALHAEALEEDYAALGRKLSRTGIDIDAIKDRVAGFSVAVPSWGAGRGGTRFAKFPIAGEPTNIHEKLEDCAVIQQLSRVTPRVSPHFPWDKVSDFTALREEAAALGLGWDAVNSNTFQDQVGQAHTYANGSLSAQDAATRQQAVDHNIECIEIGRQLGSTDLTVWVGDGTNFPGQQDLGRSLDRYLEAASKIYAALPDDWRMLLEHKMFEPAFYSTVISDWGSSILAAQELGPKAKCLVDLGHHAPNVNIEQIVARLHRFGKLGGFHFNDSKYGDDDLDSGSINPHQLFLVFNELVEAELNPRDGFNPSYMIDQSHNVTDPIESMLSSAETITQCFAKAQLVDRAALHAAQEANDTMMAFQALRRAYNVDVAPILAKARMEAGGAIDVLEAYRLSQYRGRKAQERKAVGLGAGIV</sequence>
<name>A0A0B9A820_9SPHN</name>
<keyword evidence="3 5" id="KW-0413">Isomerase</keyword>
<dbReference type="InterPro" id="IPR013022">
    <property type="entry name" value="Xyl_isomerase-like_TIM-brl"/>
</dbReference>
<dbReference type="GO" id="GO:0016853">
    <property type="term" value="F:isomerase activity"/>
    <property type="evidence" value="ECO:0007669"/>
    <property type="project" value="UniProtKB-KW"/>
</dbReference>
<dbReference type="EMBL" id="JRVC01000008">
    <property type="protein sequence ID" value="KHS46779.1"/>
    <property type="molecule type" value="Genomic_DNA"/>
</dbReference>
<keyword evidence="6" id="KW-1185">Reference proteome</keyword>
<evidence type="ECO:0000256" key="1">
    <source>
        <dbReference type="ARBA" id="ARBA00022723"/>
    </source>
</evidence>
<dbReference type="SUPFAM" id="SSF51658">
    <property type="entry name" value="Xylose isomerase-like"/>
    <property type="match status" value="1"/>
</dbReference>
<dbReference type="PANTHER" id="PTHR30268:SF0">
    <property type="entry name" value="L-RHAMNOSE ISOMERASE"/>
    <property type="match status" value="1"/>
</dbReference>
<dbReference type="Pfam" id="PF01261">
    <property type="entry name" value="AP_endonuc_2"/>
    <property type="match status" value="1"/>
</dbReference>
<dbReference type="InterPro" id="IPR013451">
    <property type="entry name" value="L_rhamnose_iso"/>
</dbReference>
<keyword evidence="2" id="KW-0464">Manganese</keyword>